<protein>
    <submittedName>
        <fullName evidence="2">Protein pxr1-like</fullName>
    </submittedName>
</protein>
<sequence length="83" mass="8963">MPAGSRTEPLLAKAGPIMNDSNASVITYQRRKTKINGQMELWPEKSKVRICERNSYGDTMVSGEEVGEGAPGSGAEIPLQPMV</sequence>
<organism evidence="2 3">
    <name type="scientific">Willisornis vidua</name>
    <name type="common">Xingu scale-backed antbird</name>
    <dbReference type="NCBI Taxonomy" id="1566151"/>
    <lineage>
        <taxon>Eukaryota</taxon>
        <taxon>Metazoa</taxon>
        <taxon>Chordata</taxon>
        <taxon>Craniata</taxon>
        <taxon>Vertebrata</taxon>
        <taxon>Euteleostomi</taxon>
        <taxon>Archelosauria</taxon>
        <taxon>Archosauria</taxon>
        <taxon>Dinosauria</taxon>
        <taxon>Saurischia</taxon>
        <taxon>Theropoda</taxon>
        <taxon>Coelurosauria</taxon>
        <taxon>Aves</taxon>
        <taxon>Neognathae</taxon>
        <taxon>Neoaves</taxon>
        <taxon>Telluraves</taxon>
        <taxon>Australaves</taxon>
        <taxon>Passeriformes</taxon>
        <taxon>Thamnophilidae</taxon>
        <taxon>Willisornis</taxon>
    </lineage>
</organism>
<comment type="caution">
    <text evidence="2">The sequence shown here is derived from an EMBL/GenBank/DDBJ whole genome shotgun (WGS) entry which is preliminary data.</text>
</comment>
<evidence type="ECO:0000256" key="1">
    <source>
        <dbReference type="SAM" id="MobiDB-lite"/>
    </source>
</evidence>
<evidence type="ECO:0000313" key="3">
    <source>
        <dbReference type="Proteomes" id="UP001145742"/>
    </source>
</evidence>
<name>A0ABQ9CT80_9PASS</name>
<accession>A0ABQ9CT80</accession>
<dbReference type="Proteomes" id="UP001145742">
    <property type="component" value="Unassembled WGS sequence"/>
</dbReference>
<feature type="region of interest" description="Disordered" evidence="1">
    <location>
        <begin position="59"/>
        <end position="83"/>
    </location>
</feature>
<gene>
    <name evidence="2" type="ORF">WISP_118417</name>
</gene>
<reference evidence="2" key="1">
    <citation type="submission" date="2019-10" db="EMBL/GenBank/DDBJ databases">
        <authorList>
            <person name="Soares A.E.R."/>
            <person name="Aleixo A."/>
            <person name="Schneider P."/>
            <person name="Miyaki C.Y."/>
            <person name="Schneider M.P."/>
            <person name="Mello C."/>
            <person name="Vasconcelos A.T.R."/>
        </authorList>
    </citation>
    <scope>NUCLEOTIDE SEQUENCE</scope>
    <source>
        <tissue evidence="2">Muscle</tissue>
    </source>
</reference>
<keyword evidence="3" id="KW-1185">Reference proteome</keyword>
<proteinExistence type="predicted"/>
<dbReference type="EMBL" id="WHWB01034517">
    <property type="protein sequence ID" value="KAJ7408802.1"/>
    <property type="molecule type" value="Genomic_DNA"/>
</dbReference>
<evidence type="ECO:0000313" key="2">
    <source>
        <dbReference type="EMBL" id="KAJ7408802.1"/>
    </source>
</evidence>